<evidence type="ECO:0000259" key="10">
    <source>
        <dbReference type="PROSITE" id="PS50190"/>
    </source>
</evidence>
<evidence type="ECO:0000313" key="11">
    <source>
        <dbReference type="EMBL" id="KAK6303731.1"/>
    </source>
</evidence>
<organism evidence="11 12">
    <name type="scientific">Coregonus suidteri</name>
    <dbReference type="NCBI Taxonomy" id="861788"/>
    <lineage>
        <taxon>Eukaryota</taxon>
        <taxon>Metazoa</taxon>
        <taxon>Chordata</taxon>
        <taxon>Craniata</taxon>
        <taxon>Vertebrata</taxon>
        <taxon>Euteleostomi</taxon>
        <taxon>Actinopterygii</taxon>
        <taxon>Neopterygii</taxon>
        <taxon>Teleostei</taxon>
        <taxon>Protacanthopterygii</taxon>
        <taxon>Salmoniformes</taxon>
        <taxon>Salmonidae</taxon>
        <taxon>Coregoninae</taxon>
        <taxon>Coregonus</taxon>
    </lineage>
</organism>
<comment type="similarity">
    <text evidence="2">Belongs to the BRAG family.</text>
</comment>
<dbReference type="InterPro" id="IPR032675">
    <property type="entry name" value="LRR_dom_sf"/>
</dbReference>
<dbReference type="AlphaFoldDB" id="A0AAN8LHF6"/>
<evidence type="ECO:0000256" key="6">
    <source>
        <dbReference type="ARBA" id="ARBA00022729"/>
    </source>
</evidence>
<dbReference type="InterPro" id="IPR000904">
    <property type="entry name" value="Sec7_dom"/>
</dbReference>
<dbReference type="PROSITE" id="PS50190">
    <property type="entry name" value="SEC7"/>
    <property type="match status" value="1"/>
</dbReference>
<comment type="subcellular location">
    <subcellularLocation>
        <location evidence="1">Cytoplasm</location>
    </subcellularLocation>
</comment>
<dbReference type="Pfam" id="PF01369">
    <property type="entry name" value="Sec7"/>
    <property type="match status" value="1"/>
</dbReference>
<dbReference type="PANTHER" id="PTHR10663:SF327">
    <property type="entry name" value="IQ MOTIF AND SEC7 DOMAIN-CONTAINING PROTEIN 1"/>
    <property type="match status" value="1"/>
</dbReference>
<dbReference type="InterPro" id="IPR023394">
    <property type="entry name" value="Sec7_C_sf"/>
</dbReference>
<dbReference type="InterPro" id="IPR000372">
    <property type="entry name" value="LRRNT"/>
</dbReference>
<dbReference type="InterPro" id="IPR011993">
    <property type="entry name" value="PH-like_dom_sf"/>
</dbReference>
<dbReference type="PROSITE" id="PS50096">
    <property type="entry name" value="IQ"/>
    <property type="match status" value="1"/>
</dbReference>
<feature type="transmembrane region" description="Helical" evidence="9">
    <location>
        <begin position="1062"/>
        <end position="1082"/>
    </location>
</feature>
<evidence type="ECO:0000256" key="3">
    <source>
        <dbReference type="ARBA" id="ARBA00022490"/>
    </source>
</evidence>
<keyword evidence="7" id="KW-0175">Coiled coil</keyword>
<protein>
    <recommendedName>
        <fullName evidence="10">SEC7 domain-containing protein</fullName>
    </recommendedName>
</protein>
<accession>A0AAN8LHF6</accession>
<evidence type="ECO:0000256" key="7">
    <source>
        <dbReference type="ARBA" id="ARBA00023054"/>
    </source>
</evidence>
<evidence type="ECO:0000256" key="8">
    <source>
        <dbReference type="SAM" id="MobiDB-lite"/>
    </source>
</evidence>
<evidence type="ECO:0000256" key="5">
    <source>
        <dbReference type="ARBA" id="ARBA00022614"/>
    </source>
</evidence>
<dbReference type="GO" id="GO:0032012">
    <property type="term" value="P:regulation of ARF protein signal transduction"/>
    <property type="evidence" value="ECO:0007669"/>
    <property type="project" value="InterPro"/>
</dbReference>
<keyword evidence="5" id="KW-0433">Leucine-rich repeat</keyword>
<dbReference type="InterPro" id="IPR035999">
    <property type="entry name" value="Sec7_dom_sf"/>
</dbReference>
<comment type="caution">
    <text evidence="11">The sequence shown here is derived from an EMBL/GenBank/DDBJ whole genome shotgun (WGS) entry which is preliminary data.</text>
</comment>
<dbReference type="Pfam" id="PF16453">
    <property type="entry name" value="IQ_SEC7_PH"/>
    <property type="match status" value="1"/>
</dbReference>
<dbReference type="Gene3D" id="1.10.1000.11">
    <property type="entry name" value="Arf Nucleotide-binding Site Opener,domain 2"/>
    <property type="match status" value="1"/>
</dbReference>
<keyword evidence="12" id="KW-1185">Reference proteome</keyword>
<dbReference type="GO" id="GO:0030036">
    <property type="term" value="P:actin cytoskeleton organization"/>
    <property type="evidence" value="ECO:0007669"/>
    <property type="project" value="TreeGrafter"/>
</dbReference>
<feature type="compositionally biased region" description="Low complexity" evidence="8">
    <location>
        <begin position="359"/>
        <end position="377"/>
    </location>
</feature>
<feature type="region of interest" description="Disordered" evidence="8">
    <location>
        <begin position="766"/>
        <end position="910"/>
    </location>
</feature>
<dbReference type="FunFam" id="2.30.29.30:FF:000004">
    <property type="entry name" value="IQ motif and SEC7 domain-containing protein 1"/>
    <property type="match status" value="1"/>
</dbReference>
<dbReference type="SMART" id="SM00222">
    <property type="entry name" value="Sec7"/>
    <property type="match status" value="1"/>
</dbReference>
<feature type="compositionally biased region" description="Polar residues" evidence="8">
    <location>
        <begin position="901"/>
        <end position="910"/>
    </location>
</feature>
<keyword evidence="9" id="KW-0472">Membrane</keyword>
<reference evidence="11 12" key="1">
    <citation type="submission" date="2021-04" db="EMBL/GenBank/DDBJ databases">
        <authorList>
            <person name="De Guttry C."/>
            <person name="Zahm M."/>
            <person name="Klopp C."/>
            <person name="Cabau C."/>
            <person name="Louis A."/>
            <person name="Berthelot C."/>
            <person name="Parey E."/>
            <person name="Roest Crollius H."/>
            <person name="Montfort J."/>
            <person name="Robinson-Rechavi M."/>
            <person name="Bucao C."/>
            <person name="Bouchez O."/>
            <person name="Gislard M."/>
            <person name="Lluch J."/>
            <person name="Milhes M."/>
            <person name="Lampietro C."/>
            <person name="Lopez Roques C."/>
            <person name="Donnadieu C."/>
            <person name="Braasch I."/>
            <person name="Desvignes T."/>
            <person name="Postlethwait J."/>
            <person name="Bobe J."/>
            <person name="Wedekind C."/>
            <person name="Guiguen Y."/>
        </authorList>
    </citation>
    <scope>NUCLEOTIDE SEQUENCE [LARGE SCALE GENOMIC DNA]</scope>
    <source>
        <strain evidence="11">Cs_M1</strain>
        <tissue evidence="11">Blood</tissue>
    </source>
</reference>
<dbReference type="SUPFAM" id="SSF48425">
    <property type="entry name" value="Sec7 domain"/>
    <property type="match status" value="1"/>
</dbReference>
<keyword evidence="9" id="KW-0812">Transmembrane</keyword>
<dbReference type="InterPro" id="IPR000483">
    <property type="entry name" value="Cys-rich_flank_reg_C"/>
</dbReference>
<dbReference type="InterPro" id="IPR033742">
    <property type="entry name" value="IQSEC_PH"/>
</dbReference>
<dbReference type="CDD" id="cd00171">
    <property type="entry name" value="Sec7"/>
    <property type="match status" value="1"/>
</dbReference>
<dbReference type="SMART" id="SM00082">
    <property type="entry name" value="LRRCT"/>
    <property type="match status" value="1"/>
</dbReference>
<sequence>MLERKYGGRFITRHAARTIQTAFRQYQMNKNFERLRSCMSENRMSRRIVLSNMRMQFSFEGPEKVHSSYFEGKQVSLTDDGTPLALVQSECGDMEVHHQANMASHPASQNHLTDAITELEDAFSRQVKSLAESIDDALNCRSLQGDEGHDPKALGCPEVEREVAYQVKPHRGATGRVREDMMASYSDVTLFIDEEELSPSMGLSRGSGDQPSSIESDLRLRSANSSQDYWPLDPKDEGRDTDTSCRSTPSLECQEQRLHLPLLTIEPPSDSSAEHSDRSDRSSVKRPPVYEPHGGGHIVASSQASPKHISHGPPPRGPSRDDEAPLRHRHRALESHLAINGSANRQSKSESDFSDGDNDSINSTSNSNDTINCSSESSSRDSLREQTLSKQTYHKETRNSWDSPVFSNDVIRKRHYRIGLNLFNRKPEKGVQYLTERGFVPDTPVGVAHFLLQRKGLSRQMIGEFLGNRQKQFNRDVLDCVVDEMDFSSMELDEALRKFQNHIRVQGEAQKVERLIEAYSQRYCICNPTVVRQFRNPDTIFILAFAIILLNTDMYSPNVKPERKMKLEDFVKNLRGVDDGEDIPRETLVGIYERIRKRELKTNEDHVSQVQKVEKLIVGNKKPIGSLHHGLGCVLSLPHRRLVCYCRLFEVPDPNKLQKLGLHQREIFLFNDLLVVTKIFQKKKNSVTYSFRQSFSLYGMQVLMFENQYYGNGIRLTSAIPGADIKVLINFNAPNPQDRKKFTDDLRESIAEVQEMEKYRIESELEKQKGVVRPSMSQSSGLKKEAGNGNMNRASLDDTYTMGEGLKRSALSSSLRDLSEAGKRGRRSSAGSLDSNMEGSIISSPHTRRRATTPRSEGPPRGHPTIPNSSSLLGSLFGSKRAKPSSQSHPPLPPPGHPTLISHTPHPSNLHHTAQQMLFGSGLAILLLLATSSAQTSPQPCRCSTLQPAGLQINCSSLSLREVPPLSPDTTELHLQNNLLSTVPPGHFDRLQGLRRVTLSGNPFHCNCEIQYLRTWLRRNRAVMSGGVPTCASPSSVAHTAITVLSDAYFSSCAQRRCAREVYDTLVGVMLCGLIGLLLWALKLAKNSTFTLDMDQRHAGFEADSLKSLKPKHRRTLQRVSLSEECENSTSLTWTDDPERPLINMEILPQILDVLHKKHNIKIKAT</sequence>
<dbReference type="Gene3D" id="2.30.29.30">
    <property type="entry name" value="Pleckstrin-homology domain (PH domain)/Phosphotyrosine-binding domain (PTB)"/>
    <property type="match status" value="1"/>
</dbReference>
<evidence type="ECO:0000256" key="1">
    <source>
        <dbReference type="ARBA" id="ARBA00004496"/>
    </source>
</evidence>
<dbReference type="SUPFAM" id="SSF50729">
    <property type="entry name" value="PH domain-like"/>
    <property type="match status" value="1"/>
</dbReference>
<dbReference type="Gene3D" id="1.10.220.20">
    <property type="match status" value="1"/>
</dbReference>
<feature type="compositionally biased region" description="Polar residues" evidence="8">
    <location>
        <begin position="829"/>
        <end position="845"/>
    </location>
</feature>
<name>A0AAN8LHF6_9TELE</name>
<feature type="compositionally biased region" description="Low complexity" evidence="8">
    <location>
        <begin position="869"/>
        <end position="889"/>
    </location>
</feature>
<dbReference type="Gene3D" id="3.80.10.10">
    <property type="entry name" value="Ribonuclease Inhibitor"/>
    <property type="match status" value="1"/>
</dbReference>
<feature type="domain" description="SEC7" evidence="10">
    <location>
        <begin position="405"/>
        <end position="598"/>
    </location>
</feature>
<dbReference type="GO" id="GO:0005085">
    <property type="term" value="F:guanyl-nucleotide exchange factor activity"/>
    <property type="evidence" value="ECO:0007669"/>
    <property type="project" value="InterPro"/>
</dbReference>
<proteinExistence type="inferred from homology"/>
<evidence type="ECO:0000256" key="2">
    <source>
        <dbReference type="ARBA" id="ARBA00006248"/>
    </source>
</evidence>
<dbReference type="SUPFAM" id="SSF52058">
    <property type="entry name" value="L domain-like"/>
    <property type="match status" value="1"/>
</dbReference>
<keyword evidence="9" id="KW-1133">Transmembrane helix</keyword>
<dbReference type="PANTHER" id="PTHR10663">
    <property type="entry name" value="GUANYL-NUCLEOTIDE EXCHANGE FACTOR"/>
    <property type="match status" value="1"/>
</dbReference>
<keyword evidence="4" id="KW-0597">Phosphoprotein</keyword>
<dbReference type="SMART" id="SM00013">
    <property type="entry name" value="LRRNT"/>
    <property type="match status" value="1"/>
</dbReference>
<evidence type="ECO:0000313" key="12">
    <source>
        <dbReference type="Proteomes" id="UP001356427"/>
    </source>
</evidence>
<dbReference type="FunFam" id="1.10.1000.11:FF:000001">
    <property type="entry name" value="IQ motif and SEC7 domain-containing protein 1"/>
    <property type="match status" value="1"/>
</dbReference>
<dbReference type="EMBL" id="JAGTTL010000024">
    <property type="protein sequence ID" value="KAK6303731.1"/>
    <property type="molecule type" value="Genomic_DNA"/>
</dbReference>
<dbReference type="GO" id="GO:0005737">
    <property type="term" value="C:cytoplasm"/>
    <property type="evidence" value="ECO:0007669"/>
    <property type="project" value="UniProtKB-SubCell"/>
</dbReference>
<evidence type="ECO:0000256" key="9">
    <source>
        <dbReference type="SAM" id="Phobius"/>
    </source>
</evidence>
<feature type="compositionally biased region" description="Polar residues" evidence="8">
    <location>
        <begin position="244"/>
        <end position="253"/>
    </location>
</feature>
<feature type="compositionally biased region" description="Basic and acidic residues" evidence="8">
    <location>
        <begin position="272"/>
        <end position="283"/>
    </location>
</feature>
<dbReference type="CDD" id="cd13318">
    <property type="entry name" value="PH_IQSEC"/>
    <property type="match status" value="1"/>
</dbReference>
<gene>
    <name evidence="11" type="ORF">J4Q44_G00261850</name>
</gene>
<feature type="compositionally biased region" description="Basic and acidic residues" evidence="8">
    <location>
        <begin position="233"/>
        <end position="243"/>
    </location>
</feature>
<keyword evidence="6" id="KW-0732">Signal</keyword>
<evidence type="ECO:0000256" key="4">
    <source>
        <dbReference type="ARBA" id="ARBA00022553"/>
    </source>
</evidence>
<dbReference type="Proteomes" id="UP001356427">
    <property type="component" value="Unassembled WGS sequence"/>
</dbReference>
<dbReference type="FunFam" id="1.10.220.20:FF:000001">
    <property type="entry name" value="IQ motif and SEC7 domain-containing protein 1"/>
    <property type="match status" value="1"/>
</dbReference>
<keyword evidence="3" id="KW-0963">Cytoplasm</keyword>
<feature type="region of interest" description="Disordered" evidence="8">
    <location>
        <begin position="199"/>
        <end position="399"/>
    </location>
</feature>